<reference evidence="2" key="1">
    <citation type="journal article" date="2020" name="Stud. Mycol.">
        <title>101 Dothideomycetes genomes: a test case for predicting lifestyles and emergence of pathogens.</title>
        <authorList>
            <person name="Haridas S."/>
            <person name="Albert R."/>
            <person name="Binder M."/>
            <person name="Bloem J."/>
            <person name="Labutti K."/>
            <person name="Salamov A."/>
            <person name="Andreopoulos B."/>
            <person name="Baker S."/>
            <person name="Barry K."/>
            <person name="Bills G."/>
            <person name="Bluhm B."/>
            <person name="Cannon C."/>
            <person name="Castanera R."/>
            <person name="Culley D."/>
            <person name="Daum C."/>
            <person name="Ezra D."/>
            <person name="Gonzalez J."/>
            <person name="Henrissat B."/>
            <person name="Kuo A."/>
            <person name="Liang C."/>
            <person name="Lipzen A."/>
            <person name="Lutzoni F."/>
            <person name="Magnuson J."/>
            <person name="Mondo S."/>
            <person name="Nolan M."/>
            <person name="Ohm R."/>
            <person name="Pangilinan J."/>
            <person name="Park H.-J."/>
            <person name="Ramirez L."/>
            <person name="Alfaro M."/>
            <person name="Sun H."/>
            <person name="Tritt A."/>
            <person name="Yoshinaga Y."/>
            <person name="Zwiers L.-H."/>
            <person name="Turgeon B."/>
            <person name="Goodwin S."/>
            <person name="Spatafora J."/>
            <person name="Crous P."/>
            <person name="Grigoriev I."/>
        </authorList>
    </citation>
    <scope>NUCLEOTIDE SEQUENCE</scope>
    <source>
        <strain evidence="2">CBS 207.26</strain>
    </source>
</reference>
<protein>
    <submittedName>
        <fullName evidence="2">Uncharacterized protein</fullName>
    </submittedName>
</protein>
<sequence>MYSIIGITRRNSRITPNSTSSLMSSIIPSTSSIFSFFQTLLTAWLKLFHLVLGP</sequence>
<name>A0A6A6EJ36_9PEZI</name>
<dbReference type="AlphaFoldDB" id="A0A6A6EJ36"/>
<evidence type="ECO:0000256" key="1">
    <source>
        <dbReference type="SAM" id="Phobius"/>
    </source>
</evidence>
<dbReference type="Proteomes" id="UP000800200">
    <property type="component" value="Unassembled WGS sequence"/>
</dbReference>
<dbReference type="EMBL" id="ML994618">
    <property type="protein sequence ID" value="KAF2190738.1"/>
    <property type="molecule type" value="Genomic_DNA"/>
</dbReference>
<evidence type="ECO:0000313" key="2">
    <source>
        <dbReference type="EMBL" id="KAF2190738.1"/>
    </source>
</evidence>
<keyword evidence="1" id="KW-1133">Transmembrane helix</keyword>
<keyword evidence="3" id="KW-1185">Reference proteome</keyword>
<organism evidence="2 3">
    <name type="scientific">Zopfia rhizophila CBS 207.26</name>
    <dbReference type="NCBI Taxonomy" id="1314779"/>
    <lineage>
        <taxon>Eukaryota</taxon>
        <taxon>Fungi</taxon>
        <taxon>Dikarya</taxon>
        <taxon>Ascomycota</taxon>
        <taxon>Pezizomycotina</taxon>
        <taxon>Dothideomycetes</taxon>
        <taxon>Dothideomycetes incertae sedis</taxon>
        <taxon>Zopfiaceae</taxon>
        <taxon>Zopfia</taxon>
    </lineage>
</organism>
<accession>A0A6A6EJ36</accession>
<feature type="transmembrane region" description="Helical" evidence="1">
    <location>
        <begin position="21"/>
        <end position="45"/>
    </location>
</feature>
<evidence type="ECO:0000313" key="3">
    <source>
        <dbReference type="Proteomes" id="UP000800200"/>
    </source>
</evidence>
<keyword evidence="1" id="KW-0472">Membrane</keyword>
<keyword evidence="1" id="KW-0812">Transmembrane</keyword>
<proteinExistence type="predicted"/>
<gene>
    <name evidence="2" type="ORF">K469DRAFT_391794</name>
</gene>